<dbReference type="Proteomes" id="UP000580250">
    <property type="component" value="Unassembled WGS sequence"/>
</dbReference>
<dbReference type="EMBL" id="CAJEWN010000776">
    <property type="protein sequence ID" value="CAD2189894.1"/>
    <property type="molecule type" value="Genomic_DNA"/>
</dbReference>
<reference evidence="1 2" key="1">
    <citation type="submission" date="2020-08" db="EMBL/GenBank/DDBJ databases">
        <authorList>
            <person name="Koutsovoulos G."/>
            <person name="Danchin GJ E."/>
        </authorList>
    </citation>
    <scope>NUCLEOTIDE SEQUENCE [LARGE SCALE GENOMIC DNA]</scope>
</reference>
<comment type="caution">
    <text evidence="1">The sequence shown here is derived from an EMBL/GenBank/DDBJ whole genome shotgun (WGS) entry which is preliminary data.</text>
</comment>
<sequence>MEHIIIDEVEMNGKHQISSSNLQIIFLLEINNRNQRSSRARSCSSGRERARGLSPEAHVAHLRFLELRRAELIQTYSSNNNILNFADTPGTSTTTMDELTPMWSSIAELTESYNNNDGYIPNFMQMEHNNATPTHYPSSMVEEIVPWQLPVAPLEPLPPVAEELPENFHDYDYLEAPPTPPTLLELNVLQQQQQQQQQQIIIDDNVVDMELIQEYFPDFNAEPPKKKKMIDPSAKYTSDVCIGCLCTHEEVNIIYGPCGCACVNYCADCMNDGIEEKLANMHDWKRAVDRDQILGESPHCACCNKEYRRLVRRSRRTKRSNSRFFDS</sequence>
<dbReference type="AlphaFoldDB" id="A0A6V7WS73"/>
<name>A0A6V7WS73_MELEN</name>
<gene>
    <name evidence="1" type="ORF">MENT_LOCUS42641</name>
</gene>
<evidence type="ECO:0000313" key="2">
    <source>
        <dbReference type="Proteomes" id="UP000580250"/>
    </source>
</evidence>
<accession>A0A6V7WS73</accession>
<evidence type="ECO:0000313" key="1">
    <source>
        <dbReference type="EMBL" id="CAD2189894.1"/>
    </source>
</evidence>
<proteinExistence type="predicted"/>
<organism evidence="1 2">
    <name type="scientific">Meloidogyne enterolobii</name>
    <name type="common">Root-knot nematode worm</name>
    <name type="synonym">Meloidogyne mayaguensis</name>
    <dbReference type="NCBI Taxonomy" id="390850"/>
    <lineage>
        <taxon>Eukaryota</taxon>
        <taxon>Metazoa</taxon>
        <taxon>Ecdysozoa</taxon>
        <taxon>Nematoda</taxon>
        <taxon>Chromadorea</taxon>
        <taxon>Rhabditida</taxon>
        <taxon>Tylenchina</taxon>
        <taxon>Tylenchomorpha</taxon>
        <taxon>Tylenchoidea</taxon>
        <taxon>Meloidogynidae</taxon>
        <taxon>Meloidogyninae</taxon>
        <taxon>Meloidogyne</taxon>
    </lineage>
</organism>
<protein>
    <submittedName>
        <fullName evidence="1">Uncharacterized protein</fullName>
    </submittedName>
</protein>